<dbReference type="InterPro" id="IPR003165">
    <property type="entry name" value="Piwi"/>
</dbReference>
<dbReference type="SMART" id="SM00950">
    <property type="entry name" value="Piwi"/>
    <property type="match status" value="1"/>
</dbReference>
<dbReference type="Pfam" id="PF02171">
    <property type="entry name" value="Piwi"/>
    <property type="match status" value="1"/>
</dbReference>
<dbReference type="Gene3D" id="3.30.420.10">
    <property type="entry name" value="Ribonuclease H-like superfamily/Ribonuclease H"/>
    <property type="match status" value="1"/>
</dbReference>
<reference evidence="2" key="1">
    <citation type="journal article" date="2010" name="Science">
        <title>Plasticity of animal genome architecture unmasked by rapid evolution of a pelagic tunicate.</title>
        <authorList>
            <person name="Denoeud F."/>
            <person name="Henriet S."/>
            <person name="Mungpakdee S."/>
            <person name="Aury J.M."/>
            <person name="Da Silva C."/>
            <person name="Brinkmann H."/>
            <person name="Mikhaleva J."/>
            <person name="Olsen L.C."/>
            <person name="Jubin C."/>
            <person name="Canestro C."/>
            <person name="Bouquet J.M."/>
            <person name="Danks G."/>
            <person name="Poulain J."/>
            <person name="Campsteijn C."/>
            <person name="Adamski M."/>
            <person name="Cross I."/>
            <person name="Yadetie F."/>
            <person name="Muffato M."/>
            <person name="Louis A."/>
            <person name="Butcher S."/>
            <person name="Tsagkogeorga G."/>
            <person name="Konrad A."/>
            <person name="Singh S."/>
            <person name="Jensen M.F."/>
            <person name="Cong E.H."/>
            <person name="Eikeseth-Otteraa H."/>
            <person name="Noel B."/>
            <person name="Anthouard V."/>
            <person name="Porcel B.M."/>
            <person name="Kachouri-Lafond R."/>
            <person name="Nishino A."/>
            <person name="Ugolini M."/>
            <person name="Chourrout P."/>
            <person name="Nishida H."/>
            <person name="Aasland R."/>
            <person name="Huzurbazar S."/>
            <person name="Westhof E."/>
            <person name="Delsuc F."/>
            <person name="Lehrach H."/>
            <person name="Reinhardt R."/>
            <person name="Weissenbach J."/>
            <person name="Roy S.W."/>
            <person name="Artiguenave F."/>
            <person name="Postlethwait J.H."/>
            <person name="Manak J.R."/>
            <person name="Thompson E.M."/>
            <person name="Jaillon O."/>
            <person name="Du Pasquier L."/>
            <person name="Boudinot P."/>
            <person name="Liberles D.A."/>
            <person name="Volff J.N."/>
            <person name="Philippe H."/>
            <person name="Lenhard B."/>
            <person name="Roest Crollius H."/>
            <person name="Wincker P."/>
            <person name="Chourrout D."/>
        </authorList>
    </citation>
    <scope>NUCLEOTIDE SEQUENCE [LARGE SCALE GENOMIC DNA]</scope>
</reference>
<dbReference type="InterPro" id="IPR012337">
    <property type="entry name" value="RNaseH-like_sf"/>
</dbReference>
<organism evidence="2">
    <name type="scientific">Oikopleura dioica</name>
    <name type="common">Tunicate</name>
    <dbReference type="NCBI Taxonomy" id="34765"/>
    <lineage>
        <taxon>Eukaryota</taxon>
        <taxon>Metazoa</taxon>
        <taxon>Chordata</taxon>
        <taxon>Tunicata</taxon>
        <taxon>Appendicularia</taxon>
        <taxon>Copelata</taxon>
        <taxon>Oikopleuridae</taxon>
        <taxon>Oikopleura</taxon>
    </lineage>
</organism>
<name>E4YQ51_OIKDI</name>
<protein>
    <recommendedName>
        <fullName evidence="1">Piwi domain-containing protein</fullName>
    </recommendedName>
</protein>
<dbReference type="SUPFAM" id="SSF53098">
    <property type="entry name" value="Ribonuclease H-like"/>
    <property type="match status" value="1"/>
</dbReference>
<dbReference type="PANTHER" id="PTHR22891">
    <property type="entry name" value="EUKARYOTIC TRANSLATION INITIATION FACTOR 2C"/>
    <property type="match status" value="1"/>
</dbReference>
<evidence type="ECO:0000259" key="1">
    <source>
        <dbReference type="PROSITE" id="PS50822"/>
    </source>
</evidence>
<dbReference type="PROSITE" id="PS50822">
    <property type="entry name" value="PIWI"/>
    <property type="match status" value="1"/>
</dbReference>
<evidence type="ECO:0000313" key="2">
    <source>
        <dbReference type="EMBL" id="CBY37597.1"/>
    </source>
</evidence>
<feature type="domain" description="Piwi" evidence="1">
    <location>
        <begin position="407"/>
        <end position="530"/>
    </location>
</feature>
<sequence length="576" mass="66158">MDARIVRRGRGRARMVEEPEISDMTSQLTDLDVRSEISFSGGRGRGRGSTRLEEDLQLSTFSTSIKSTDSENTEKNFLRQQKRQMQNVLEPVPKQAAGQNGQKIELSSNFYKTKQAHSQLQLFEYHFENGYEIEKNKFGEKICLEESMAFFKEWIKIADPNSPPNSTSDNTTPPRAYFDGRSKIYTFEMIPEGEVIVPFQYQKHSGEFKAKMKMTNDLSHVWQRSMERLEAGEAIDAIILHVKQIILKHKFCLEHVKVGNTYYPEVTVANQHYIQRFPIAPGKVAWKGLNLTVKNTMAGLSLQAKTKAAVFYKPLPLLEFLAELLNEGAIDQERVWANRGFRESAITACKGLQINVNSPAGCWSRKIMDITRDMAHMLRFKTRDELGNERSQNVADYYQNKYEALRYPKLPPRVTYIVATRRHRTRFASSHRSLQLGKGLNLPAGTVVDTEITSFDKFDFYLQSSMGIQGTSIPTHYYILHDDNRLDADSAQGLCYYLCHGFARCNRTISMPNAMKYAQLASARARNWCKDIPAANPREYEERVDNMLDTKYLVDRNGNKYGKKQKSSLYQTSFFF</sequence>
<dbReference type="Proteomes" id="UP000011014">
    <property type="component" value="Unassembled WGS sequence"/>
</dbReference>
<dbReference type="AlphaFoldDB" id="E4YQ51"/>
<gene>
    <name evidence="2" type="ORF">GSOID_T00031068001</name>
</gene>
<dbReference type="SUPFAM" id="SSF101690">
    <property type="entry name" value="PAZ domain"/>
    <property type="match status" value="1"/>
</dbReference>
<dbReference type="InterPro" id="IPR036397">
    <property type="entry name" value="RNaseH_sf"/>
</dbReference>
<dbReference type="InterPro" id="IPR036085">
    <property type="entry name" value="PAZ_dom_sf"/>
</dbReference>
<proteinExistence type="predicted"/>
<accession>E4YQ51</accession>
<dbReference type="EMBL" id="FN655015">
    <property type="protein sequence ID" value="CBY37597.1"/>
    <property type="molecule type" value="Genomic_DNA"/>
</dbReference>
<dbReference type="GO" id="GO:0003676">
    <property type="term" value="F:nucleic acid binding"/>
    <property type="evidence" value="ECO:0007669"/>
    <property type="project" value="InterPro"/>
</dbReference>